<evidence type="ECO:0000313" key="2">
    <source>
        <dbReference type="Proteomes" id="UP000015920"/>
    </source>
</evidence>
<dbReference type="EMBL" id="CP006691">
    <property type="protein sequence ID" value="AGT74045.1"/>
    <property type="molecule type" value="Genomic_DNA"/>
</dbReference>
<gene>
    <name evidence="1" type="ORF">HPSA20_0809</name>
</gene>
<proteinExistence type="predicted"/>
<dbReference type="Proteomes" id="UP000015920">
    <property type="component" value="Chromosome"/>
</dbReference>
<dbReference type="PATRIC" id="fig|1352356.3.peg.794"/>
<protein>
    <submittedName>
        <fullName evidence="1">Uncharacterized protein</fullName>
    </submittedName>
</protein>
<sequence>MEKILAFFISGFLVSSVSGGVTYKPILKSPKLLAFFESLVFGVEP</sequence>
<organism evidence="1 2">
    <name type="scientific">Helicobacter pylori SouthAfrica20</name>
    <dbReference type="NCBI Taxonomy" id="1352356"/>
    <lineage>
        <taxon>Bacteria</taxon>
        <taxon>Pseudomonadati</taxon>
        <taxon>Campylobacterota</taxon>
        <taxon>Epsilonproteobacteria</taxon>
        <taxon>Campylobacterales</taxon>
        <taxon>Helicobacteraceae</taxon>
        <taxon>Helicobacter</taxon>
    </lineage>
</organism>
<evidence type="ECO:0000313" key="1">
    <source>
        <dbReference type="EMBL" id="AGT74045.1"/>
    </source>
</evidence>
<accession>T1U9J5</accession>
<reference evidence="1 2" key="1">
    <citation type="journal article" date="2013" name="Genome Announc.">
        <title>Genome Sequences of Three hpAfrica2 Strains of Helicobacter pylori.</title>
        <authorList>
            <person name="Duncan S.S."/>
            <person name="Bertoli M.T."/>
            <person name="Kersulyte D."/>
            <person name="Valk P.L."/>
            <person name="Tamma S."/>
            <person name="Segal I."/>
            <person name="McClain M.S."/>
            <person name="Cover T.L."/>
            <person name="Berg D.E."/>
        </authorList>
    </citation>
    <scope>NUCLEOTIDE SEQUENCE [LARGE SCALE GENOMIC DNA]</scope>
    <source>
        <strain evidence="1">SouthAfrica20</strain>
    </source>
</reference>
<name>T1U9J5_HELPX</name>
<dbReference type="HOGENOM" id="CLU_214367_0_0_7"/>
<dbReference type="KEGG" id="hpys:HPSA20_0809"/>
<dbReference type="AlphaFoldDB" id="T1U9J5"/>